<dbReference type="Pfam" id="PF13517">
    <property type="entry name" value="FG-GAP_3"/>
    <property type="match status" value="3"/>
</dbReference>
<feature type="domain" description="FlgD/Vpr Ig-like" evidence="2">
    <location>
        <begin position="532"/>
        <end position="581"/>
    </location>
</feature>
<evidence type="ECO:0000313" key="3">
    <source>
        <dbReference type="EMBL" id="TKJ41920.1"/>
    </source>
</evidence>
<dbReference type="SUPFAM" id="SSF69318">
    <property type="entry name" value="Integrin alpha N-terminal domain"/>
    <property type="match status" value="1"/>
</dbReference>
<reference evidence="3 4" key="1">
    <citation type="submission" date="2017-06" db="EMBL/GenBank/DDBJ databases">
        <title>Novel microbial phyla capable of carbon fixation and sulfur reduction in deep-sea sediments.</title>
        <authorList>
            <person name="Huang J."/>
            <person name="Baker B."/>
            <person name="Wang Y."/>
        </authorList>
    </citation>
    <scope>NUCLEOTIDE SEQUENCE [LARGE SCALE GENOMIC DNA]</scope>
    <source>
        <strain evidence="3">B3_TA06</strain>
    </source>
</reference>
<protein>
    <recommendedName>
        <fullName evidence="2">FlgD/Vpr Ig-like domain-containing protein</fullName>
    </recommendedName>
</protein>
<dbReference type="AlphaFoldDB" id="A0A532V3W9"/>
<dbReference type="PANTHER" id="PTHR44103:SF1">
    <property type="entry name" value="PROPROTEIN CONVERTASE P"/>
    <property type="match status" value="1"/>
</dbReference>
<dbReference type="InterPro" id="IPR028994">
    <property type="entry name" value="Integrin_alpha_N"/>
</dbReference>
<comment type="caution">
    <text evidence="3">The sequence shown here is derived from an EMBL/GenBank/DDBJ whole genome shotgun (WGS) entry which is preliminary data.</text>
</comment>
<organism evidence="3 4">
    <name type="scientific">candidate division TA06 bacterium B3_TA06</name>
    <dbReference type="NCBI Taxonomy" id="2012487"/>
    <lineage>
        <taxon>Bacteria</taxon>
        <taxon>Bacteria division TA06</taxon>
    </lineage>
</organism>
<keyword evidence="1" id="KW-0732">Signal</keyword>
<evidence type="ECO:0000313" key="4">
    <source>
        <dbReference type="Proteomes" id="UP000317778"/>
    </source>
</evidence>
<dbReference type="PANTHER" id="PTHR44103">
    <property type="entry name" value="PROPROTEIN CONVERTASE P"/>
    <property type="match status" value="1"/>
</dbReference>
<dbReference type="Pfam" id="PF13860">
    <property type="entry name" value="FlgD_ig"/>
    <property type="match status" value="1"/>
</dbReference>
<evidence type="ECO:0000256" key="1">
    <source>
        <dbReference type="ARBA" id="ARBA00022729"/>
    </source>
</evidence>
<sequence length="605" mass="68314">MFLLVLALYAGEWVETTQEDFCDGCYEVNLYASHRGDGALEFVPRWDANNDSWIDLLSCHVYGGSKLFWGSPLGFSDSRCCDYYAGSGGGCFADLNQDGYPDYISTGPICIYWGSPDGPDTTNFTTLENGMEACLVADFNKDGYLDIAFDYADYDYGGIYWGSQRGYSETNLTLLPTVKAQHNIEAADLDKNGWLDLVFVNQEGNYNVIYWGAESGFRASNRTHLAYLMEYPHGCSVADLDADGWLDLIFTGNYNIDESWIYWGPDFYSWEKTTLATGECYGGSALSDLNGDSLLDIVFFRGATTNYLTRIQWGDGNRFRDDSFSLVGPAFRASGGFVADFNKDGYLDVFMNSYDEESPILYGPDFDTSSMTCLHGGIDHHALAREIGNVYTREYKEAYYSSIYDAQIDVGYVELSWEDSCPGNSRIRFAIRTGEKPDTTNNWCMWTPLANGERVVILNDFYSIHRYIQYKAIFEYTNPAELPVLKEVRIRYEEAEGVEEDRNLSCPFGLIVTPKSFCSEWSIRFSTSSPGPVELAVYDIRGSRVRTLMQENVSVGRFSLIWDGCDEDGIVLPEGVYFVRLRTPEGEQATLGFKIIQRVNMKVWL</sequence>
<dbReference type="InterPro" id="IPR013517">
    <property type="entry name" value="FG-GAP"/>
</dbReference>
<dbReference type="Gene3D" id="2.60.40.4070">
    <property type="match status" value="1"/>
</dbReference>
<dbReference type="Proteomes" id="UP000317778">
    <property type="component" value="Unassembled WGS sequence"/>
</dbReference>
<dbReference type="InterPro" id="IPR025965">
    <property type="entry name" value="FlgD/Vpr_Ig-like"/>
</dbReference>
<evidence type="ECO:0000259" key="2">
    <source>
        <dbReference type="Pfam" id="PF13860"/>
    </source>
</evidence>
<dbReference type="EMBL" id="NJBO01000012">
    <property type="protein sequence ID" value="TKJ41920.1"/>
    <property type="molecule type" value="Genomic_DNA"/>
</dbReference>
<name>A0A532V3W9_UNCT6</name>
<dbReference type="Gene3D" id="2.130.10.130">
    <property type="entry name" value="Integrin alpha, N-terminal"/>
    <property type="match status" value="2"/>
</dbReference>
<gene>
    <name evidence="3" type="ORF">CEE36_07645</name>
</gene>
<proteinExistence type="predicted"/>
<accession>A0A532V3W9</accession>